<dbReference type="CDD" id="cd16899">
    <property type="entry name" value="LYZ_C_invert"/>
    <property type="match status" value="1"/>
</dbReference>
<comment type="caution">
    <text evidence="7">The sequence shown here is derived from an EMBL/GenBank/DDBJ whole genome shotgun (WGS) entry which is preliminary data.</text>
</comment>
<accession>A0AAD8ALH3</accession>
<comment type="catalytic activity">
    <reaction evidence="1">
        <text>Hydrolysis of (1-&gt;4)-beta-linkages between N-acetylmuramic acid and N-acetyl-D-glucosamine residues in a peptidoglycan and between N-acetyl-D-glucosamine residues in chitodextrins.</text>
        <dbReference type="EC" id="3.2.1.17"/>
    </reaction>
</comment>
<dbReference type="GO" id="GO:0031640">
    <property type="term" value="P:killing of cells of another organism"/>
    <property type="evidence" value="ECO:0007669"/>
    <property type="project" value="UniProtKB-KW"/>
</dbReference>
<keyword evidence="3" id="KW-0081">Bacteriolytic enzyme</keyword>
<keyword evidence="3" id="KW-0929">Antimicrobial</keyword>
<dbReference type="PROSITE" id="PS51348">
    <property type="entry name" value="GLYCOSYL_HYDROL_F22_2"/>
    <property type="match status" value="1"/>
</dbReference>
<dbReference type="GO" id="GO:0042742">
    <property type="term" value="P:defense response to bacterium"/>
    <property type="evidence" value="ECO:0007669"/>
    <property type="project" value="UniProtKB-KW"/>
</dbReference>
<dbReference type="InterPro" id="IPR000974">
    <property type="entry name" value="Glyco_hydro_22_lys"/>
</dbReference>
<evidence type="ECO:0000256" key="6">
    <source>
        <dbReference type="RuleBase" id="RU004440"/>
    </source>
</evidence>
<evidence type="ECO:0000256" key="3">
    <source>
        <dbReference type="ARBA" id="ARBA00022638"/>
    </source>
</evidence>
<dbReference type="Proteomes" id="UP001233999">
    <property type="component" value="Unassembled WGS sequence"/>
</dbReference>
<dbReference type="EMBL" id="JASPKZ010000467">
    <property type="protein sequence ID" value="KAJ9599858.1"/>
    <property type="molecule type" value="Genomic_DNA"/>
</dbReference>
<dbReference type="SUPFAM" id="SSF53955">
    <property type="entry name" value="Lysozyme-like"/>
    <property type="match status" value="1"/>
</dbReference>
<dbReference type="SMART" id="SM00263">
    <property type="entry name" value="LYZ1"/>
    <property type="match status" value="1"/>
</dbReference>
<protein>
    <recommendedName>
        <fullName evidence="2">lysozyme</fullName>
        <ecNumber evidence="2">3.2.1.17</ecNumber>
    </recommendedName>
</protein>
<dbReference type="EC" id="3.2.1.17" evidence="2"/>
<organism evidence="7 8">
    <name type="scientific">Diploptera punctata</name>
    <name type="common">Pacific beetle cockroach</name>
    <dbReference type="NCBI Taxonomy" id="6984"/>
    <lineage>
        <taxon>Eukaryota</taxon>
        <taxon>Metazoa</taxon>
        <taxon>Ecdysozoa</taxon>
        <taxon>Arthropoda</taxon>
        <taxon>Hexapoda</taxon>
        <taxon>Insecta</taxon>
        <taxon>Pterygota</taxon>
        <taxon>Neoptera</taxon>
        <taxon>Polyneoptera</taxon>
        <taxon>Dictyoptera</taxon>
        <taxon>Blattodea</taxon>
        <taxon>Blaberoidea</taxon>
        <taxon>Blaberidae</taxon>
        <taxon>Diplopterinae</taxon>
        <taxon>Diploptera</taxon>
    </lineage>
</organism>
<dbReference type="PRINTS" id="PR00137">
    <property type="entry name" value="LYSOZYME"/>
</dbReference>
<evidence type="ECO:0000256" key="4">
    <source>
        <dbReference type="ARBA" id="ARBA00023157"/>
    </source>
</evidence>
<dbReference type="Gene3D" id="1.10.530.10">
    <property type="match status" value="1"/>
</dbReference>
<gene>
    <name evidence="7" type="ORF">L9F63_009898</name>
</gene>
<evidence type="ECO:0000256" key="5">
    <source>
        <dbReference type="ARBA" id="ARBA00023295"/>
    </source>
</evidence>
<dbReference type="InterPro" id="IPR001916">
    <property type="entry name" value="Glyco_hydro_22"/>
</dbReference>
<dbReference type="PANTHER" id="PTHR11407:SF63">
    <property type="entry name" value="LYSOZYME C"/>
    <property type="match status" value="1"/>
</dbReference>
<evidence type="ECO:0000313" key="7">
    <source>
        <dbReference type="EMBL" id="KAJ9599858.1"/>
    </source>
</evidence>
<dbReference type="AlphaFoldDB" id="A0AAD8ALH3"/>
<comment type="similarity">
    <text evidence="6">Belongs to the glycosyl hydrolase 22 family.</text>
</comment>
<keyword evidence="5" id="KW-0326">Glycosidase</keyword>
<dbReference type="GO" id="GO:0003796">
    <property type="term" value="F:lysozyme activity"/>
    <property type="evidence" value="ECO:0007669"/>
    <property type="project" value="UniProtKB-EC"/>
</dbReference>
<evidence type="ECO:0000313" key="8">
    <source>
        <dbReference type="Proteomes" id="UP001233999"/>
    </source>
</evidence>
<dbReference type="InterPro" id="IPR023346">
    <property type="entry name" value="Lysozyme-like_dom_sf"/>
</dbReference>
<dbReference type="Pfam" id="PF00062">
    <property type="entry name" value="Lys"/>
    <property type="match status" value="1"/>
</dbReference>
<dbReference type="PRINTS" id="PR00135">
    <property type="entry name" value="LYZLACT"/>
</dbReference>
<sequence length="124" mass="13810">MFSISHKYVVFKEISKKSQFTCSPFLRVCLTLHESSWNTQARGGPNSDGSYDNGLFQINDRYWCGESGAAGDCNIACSALRDDSISDDCQCASLIYSRMGFNAWYGWINYCEGQSISDAVSHCL</sequence>
<keyword evidence="8" id="KW-1185">Reference proteome</keyword>
<keyword evidence="4" id="KW-1015">Disulfide bond</keyword>
<evidence type="ECO:0000256" key="1">
    <source>
        <dbReference type="ARBA" id="ARBA00000632"/>
    </source>
</evidence>
<reference evidence="7" key="2">
    <citation type="submission" date="2023-05" db="EMBL/GenBank/DDBJ databases">
        <authorList>
            <person name="Fouks B."/>
        </authorList>
    </citation>
    <scope>NUCLEOTIDE SEQUENCE</scope>
    <source>
        <strain evidence="7">Stay&amp;Tobe</strain>
        <tissue evidence="7">Testes</tissue>
    </source>
</reference>
<proteinExistence type="inferred from homology"/>
<dbReference type="PANTHER" id="PTHR11407">
    <property type="entry name" value="LYSOZYME C"/>
    <property type="match status" value="1"/>
</dbReference>
<keyword evidence="5" id="KW-0378">Hydrolase</keyword>
<name>A0AAD8ALH3_DIPPU</name>
<reference evidence="7" key="1">
    <citation type="journal article" date="2023" name="IScience">
        <title>Live-bearing cockroach genome reveals convergent evolutionary mechanisms linked to viviparity in insects and beyond.</title>
        <authorList>
            <person name="Fouks B."/>
            <person name="Harrison M.C."/>
            <person name="Mikhailova A.A."/>
            <person name="Marchal E."/>
            <person name="English S."/>
            <person name="Carruthers M."/>
            <person name="Jennings E.C."/>
            <person name="Chiamaka E.L."/>
            <person name="Frigard R.A."/>
            <person name="Pippel M."/>
            <person name="Attardo G.M."/>
            <person name="Benoit J.B."/>
            <person name="Bornberg-Bauer E."/>
            <person name="Tobe S.S."/>
        </authorList>
    </citation>
    <scope>NUCLEOTIDE SEQUENCE</scope>
    <source>
        <strain evidence="7">Stay&amp;Tobe</strain>
    </source>
</reference>
<evidence type="ECO:0000256" key="2">
    <source>
        <dbReference type="ARBA" id="ARBA00012732"/>
    </source>
</evidence>